<feature type="transmembrane region" description="Helical" evidence="6">
    <location>
        <begin position="74"/>
        <end position="95"/>
    </location>
</feature>
<name>A0ABQ2I6R4_9PSEU</name>
<evidence type="ECO:0008006" key="9">
    <source>
        <dbReference type="Google" id="ProtNLM"/>
    </source>
</evidence>
<keyword evidence="5 6" id="KW-0472">Membrane</keyword>
<dbReference type="Proteomes" id="UP000597656">
    <property type="component" value="Unassembled WGS sequence"/>
</dbReference>
<gene>
    <name evidence="7" type="ORF">GCM10011609_42810</name>
</gene>
<evidence type="ECO:0000313" key="7">
    <source>
        <dbReference type="EMBL" id="GGM99914.1"/>
    </source>
</evidence>
<evidence type="ECO:0000256" key="5">
    <source>
        <dbReference type="ARBA" id="ARBA00023136"/>
    </source>
</evidence>
<keyword evidence="4 6" id="KW-1133">Transmembrane helix</keyword>
<evidence type="ECO:0000256" key="4">
    <source>
        <dbReference type="ARBA" id="ARBA00022989"/>
    </source>
</evidence>
<feature type="transmembrane region" description="Helical" evidence="6">
    <location>
        <begin position="388"/>
        <end position="408"/>
    </location>
</feature>
<dbReference type="EMBL" id="BMNC01000005">
    <property type="protein sequence ID" value="GGM99914.1"/>
    <property type="molecule type" value="Genomic_DNA"/>
</dbReference>
<feature type="transmembrane region" description="Helical" evidence="6">
    <location>
        <begin position="362"/>
        <end position="382"/>
    </location>
</feature>
<dbReference type="Pfam" id="PF13440">
    <property type="entry name" value="Polysacc_synt_3"/>
    <property type="match status" value="1"/>
</dbReference>
<evidence type="ECO:0000256" key="6">
    <source>
        <dbReference type="SAM" id="Phobius"/>
    </source>
</evidence>
<protein>
    <recommendedName>
        <fullName evidence="9">O-antigen/teichoic acid export membrane protein</fullName>
    </recommendedName>
</protein>
<keyword evidence="3 6" id="KW-0812">Transmembrane</keyword>
<dbReference type="InterPro" id="IPR050833">
    <property type="entry name" value="Poly_Biosynth_Transport"/>
</dbReference>
<feature type="transmembrane region" description="Helical" evidence="6">
    <location>
        <begin position="30"/>
        <end position="49"/>
    </location>
</feature>
<evidence type="ECO:0000256" key="1">
    <source>
        <dbReference type="ARBA" id="ARBA00004651"/>
    </source>
</evidence>
<feature type="transmembrane region" description="Helical" evidence="6">
    <location>
        <begin position="217"/>
        <end position="240"/>
    </location>
</feature>
<keyword evidence="2" id="KW-1003">Cell membrane</keyword>
<keyword evidence="8" id="KW-1185">Reference proteome</keyword>
<evidence type="ECO:0000256" key="2">
    <source>
        <dbReference type="ARBA" id="ARBA00022475"/>
    </source>
</evidence>
<feature type="transmembrane region" description="Helical" evidence="6">
    <location>
        <begin position="107"/>
        <end position="124"/>
    </location>
</feature>
<feature type="transmembrane region" description="Helical" evidence="6">
    <location>
        <begin position="246"/>
        <end position="266"/>
    </location>
</feature>
<proteinExistence type="predicted"/>
<dbReference type="PANTHER" id="PTHR30250:SF11">
    <property type="entry name" value="O-ANTIGEN TRANSPORTER-RELATED"/>
    <property type="match status" value="1"/>
</dbReference>
<feature type="transmembrane region" description="Helical" evidence="6">
    <location>
        <begin position="296"/>
        <end position="319"/>
    </location>
</feature>
<organism evidence="7 8">
    <name type="scientific">Lentzea pudingi</name>
    <dbReference type="NCBI Taxonomy" id="1789439"/>
    <lineage>
        <taxon>Bacteria</taxon>
        <taxon>Bacillati</taxon>
        <taxon>Actinomycetota</taxon>
        <taxon>Actinomycetes</taxon>
        <taxon>Pseudonocardiales</taxon>
        <taxon>Pseudonocardiaceae</taxon>
        <taxon>Lentzea</taxon>
    </lineage>
</organism>
<feature type="transmembrane region" description="Helical" evidence="6">
    <location>
        <begin position="136"/>
        <end position="159"/>
    </location>
</feature>
<feature type="transmembrane region" description="Helical" evidence="6">
    <location>
        <begin position="165"/>
        <end position="182"/>
    </location>
</feature>
<sequence length="424" mass="43412">MTVGVLVVGLSGFGFLAVVGNTLSSTEAVAVTGLYMIITIVGPGLFYSVEQETSRLVSSGLAGGVNPATGLRRVAVLSLLLSGAAVVVVLALSPLLVSRNFGGHTSFMAWLVLGIFAGAAIYFVRGALAGYGEFGTYSVTLIVEGAARLVPCLALAVIGSANQNLFGLLFAAGALVAALPAISRLRTRVRTFEPAGTMDSVEAVHDAQRFGRIAMSLALLATATLLTQLVSNLAPLLVSAKMVDQPAVASAFNFAFVLSRVPLLLYGPVQSMMMPGLTAATVRGDHAALRRTMRKALMALAVIGVPAIAGAGLIGPWAVVTFFGAEVRPPAAVMALLALSTMLLLVSLVFQPALVALGKQRTVFVAWIVGTAVLIALMALPFDPIDGAVVAQLIGPMVVVVIAGAGLLRATAPTNPAPVVTQSS</sequence>
<evidence type="ECO:0000256" key="3">
    <source>
        <dbReference type="ARBA" id="ARBA00022692"/>
    </source>
</evidence>
<dbReference type="PANTHER" id="PTHR30250">
    <property type="entry name" value="PST FAMILY PREDICTED COLANIC ACID TRANSPORTER"/>
    <property type="match status" value="1"/>
</dbReference>
<evidence type="ECO:0000313" key="8">
    <source>
        <dbReference type="Proteomes" id="UP000597656"/>
    </source>
</evidence>
<feature type="transmembrane region" description="Helical" evidence="6">
    <location>
        <begin position="331"/>
        <end position="350"/>
    </location>
</feature>
<comment type="subcellular location">
    <subcellularLocation>
        <location evidence="1">Cell membrane</location>
        <topology evidence="1">Multi-pass membrane protein</topology>
    </subcellularLocation>
</comment>
<reference evidence="8" key="1">
    <citation type="journal article" date="2019" name="Int. J. Syst. Evol. Microbiol.">
        <title>The Global Catalogue of Microorganisms (GCM) 10K type strain sequencing project: providing services to taxonomists for standard genome sequencing and annotation.</title>
        <authorList>
            <consortium name="The Broad Institute Genomics Platform"/>
            <consortium name="The Broad Institute Genome Sequencing Center for Infectious Disease"/>
            <person name="Wu L."/>
            <person name="Ma J."/>
        </authorList>
    </citation>
    <scope>NUCLEOTIDE SEQUENCE [LARGE SCALE GENOMIC DNA]</scope>
    <source>
        <strain evidence="8">CGMCC 4.7319</strain>
    </source>
</reference>
<comment type="caution">
    <text evidence="7">The sequence shown here is derived from an EMBL/GenBank/DDBJ whole genome shotgun (WGS) entry which is preliminary data.</text>
</comment>
<accession>A0ABQ2I6R4</accession>